<evidence type="ECO:0000313" key="3">
    <source>
        <dbReference type="Proteomes" id="UP000021053"/>
    </source>
</evidence>
<evidence type="ECO:0000259" key="1">
    <source>
        <dbReference type="PROSITE" id="PS50104"/>
    </source>
</evidence>
<name>A0A010ZKR5_9ACTN</name>
<sequence>MGGVNAVGGASHQSSVFVSYTAADRKWAEWIAWAIEADEALETRAYLQDWDSVPGTAWVEWVDQVVRECDQLVAVCSPSYPGSSAVGTAEWQAVWARDPSGSDRRVVPVVVQPCDLKGLLAGRSWINLAGLDVEEARTQLVDGLRAARDGRAKPHSEPAYPGTGAATGRSIGVEQPDFPGALPGVFNVRRANPRFTGREGLLDRLHKELSTVGRVTVAAVRGLGGVGKTETAVEYCHRQSSAFDVVWWIDAEDPTAIPGQLAELGAALGLPEATAGDPLNTAAAVKATLGRRDRWLLVFDNAEDPYLIENWVPSSGTGQVLVTTRRSGFRSLGTVLEIAVWDRAESITFLVDRCPHTDMGSADRLAHELGDLPLGLEQAAAYMDTEDIGADRYLTLWESASTRLLGKGRVRGHAHTVATVWQLSVERIASVNPAALQLFRTCSLLAAQPIPLELFTAADAEWAGALSEIVQNPVEFNDAVGALASYSLVAREIDTVRLHRLVAATTREKLDSADLRRVHDDLLQVLRRIAPQQVRSNPNVWHWWRLFLPHVLAAVMPVLAEENPDRDSGPVMNSRVGAGFHLGNLAGAYLFAVGQSAESIWVSQQILTSSEKKLGNSDRITLGARNNLASAYQAAGRVADAIQLLEQVSTETVQLLGADDPGTLTARNNLAAAYQSAGWIADSVRLLEQVLESRRRVLGDLHPETLRTSNNLAHAYMEANQPRKTIAILEPILSMARNALPRDHPDILIYRDNLAAAYLAIKRPAESIEMFQEVLEDKIRVLGREHPDTFNTRNNLAHAYKAAGLFPEAAEMFRLLLADQLRVLGDEHPQTLMARNNLAGVYQDEGKWNDAVVLLEQVVDEQSRLLGEHHPHTLVFQSNLGGAYQRARRFDDAIRTFEYVLSARQGLLGERHPKVFQARRNLAVAYQAAGRVDVATTLFQQILFDCERNFGILHPLTRRVREDLAGVPDV</sequence>
<dbReference type="Pfam" id="PF13424">
    <property type="entry name" value="TPR_12"/>
    <property type="match status" value="3"/>
</dbReference>
<dbReference type="Pfam" id="PF00931">
    <property type="entry name" value="NB-ARC"/>
    <property type="match status" value="1"/>
</dbReference>
<evidence type="ECO:0000313" key="2">
    <source>
        <dbReference type="EMBL" id="EXG79234.1"/>
    </source>
</evidence>
<dbReference type="PATRIC" id="fig|927661.3.peg.252"/>
<dbReference type="SUPFAM" id="SSF48452">
    <property type="entry name" value="TPR-like"/>
    <property type="match status" value="3"/>
</dbReference>
<proteinExistence type="predicted"/>
<dbReference type="EMBL" id="JFBT01000001">
    <property type="protein sequence ID" value="EXG79234.1"/>
    <property type="molecule type" value="Genomic_DNA"/>
</dbReference>
<dbReference type="InterPro" id="IPR000157">
    <property type="entry name" value="TIR_dom"/>
</dbReference>
<dbReference type="InterPro" id="IPR053137">
    <property type="entry name" value="NLR-like"/>
</dbReference>
<dbReference type="GO" id="GO:0007165">
    <property type="term" value="P:signal transduction"/>
    <property type="evidence" value="ECO:0007669"/>
    <property type="project" value="InterPro"/>
</dbReference>
<dbReference type="Pfam" id="PF13374">
    <property type="entry name" value="TPR_10"/>
    <property type="match status" value="1"/>
</dbReference>
<dbReference type="SMART" id="SM00028">
    <property type="entry name" value="TPR"/>
    <property type="match status" value="8"/>
</dbReference>
<reference evidence="2 3" key="1">
    <citation type="submission" date="2013-07" db="EMBL/GenBank/DDBJ databases">
        <authorList>
            <consortium name="DOE Joint Genome Institute"/>
            <person name="Eisen J."/>
            <person name="Huntemann M."/>
            <person name="Han J."/>
            <person name="Chen A."/>
            <person name="Kyrpides N."/>
            <person name="Mavromatis K."/>
            <person name="Markowitz V."/>
            <person name="Palaniappan K."/>
            <person name="Ivanova N."/>
            <person name="Schaumberg A."/>
            <person name="Pati A."/>
            <person name="Liolios K."/>
            <person name="Nordberg H.P."/>
            <person name="Cantor M.N."/>
            <person name="Hua S.X."/>
            <person name="Woyke T."/>
        </authorList>
    </citation>
    <scope>NUCLEOTIDE SEQUENCE [LARGE SCALE GENOMIC DNA]</scope>
    <source>
        <strain evidence="2 3">DSM 44712</strain>
    </source>
</reference>
<dbReference type="InterPro" id="IPR002182">
    <property type="entry name" value="NB-ARC"/>
</dbReference>
<dbReference type="AlphaFoldDB" id="A0A010ZKR5"/>
<dbReference type="Gene3D" id="3.40.50.10140">
    <property type="entry name" value="Toll/interleukin-1 receptor homology (TIR) domain"/>
    <property type="match status" value="1"/>
</dbReference>
<dbReference type="RefSeq" id="WP_157017224.1">
    <property type="nucleotide sequence ID" value="NZ_KK073874.1"/>
</dbReference>
<dbReference type="InterPro" id="IPR019734">
    <property type="entry name" value="TPR_rpt"/>
</dbReference>
<dbReference type="SUPFAM" id="SSF52200">
    <property type="entry name" value="Toll/Interleukin receptor TIR domain"/>
    <property type="match status" value="1"/>
</dbReference>
<dbReference type="PANTHER" id="PTHR46082">
    <property type="entry name" value="ATP/GTP-BINDING PROTEIN-RELATED"/>
    <property type="match status" value="1"/>
</dbReference>
<comment type="caution">
    <text evidence="2">The sequence shown here is derived from an EMBL/GenBank/DDBJ whole genome shotgun (WGS) entry which is preliminary data.</text>
</comment>
<gene>
    <name evidence="2" type="ORF">CryarDRAFT_0264</name>
</gene>
<dbReference type="InterPro" id="IPR056681">
    <property type="entry name" value="DUF7779"/>
</dbReference>
<dbReference type="NCBIfam" id="NF040586">
    <property type="entry name" value="FxSxx_TPR"/>
    <property type="match status" value="1"/>
</dbReference>
<dbReference type="PROSITE" id="PS50104">
    <property type="entry name" value="TIR"/>
    <property type="match status" value="1"/>
</dbReference>
<accession>A0A010ZKR5</accession>
<dbReference type="Gene3D" id="1.25.40.10">
    <property type="entry name" value="Tetratricopeptide repeat domain"/>
    <property type="match status" value="2"/>
</dbReference>
<dbReference type="InterPro" id="IPR027417">
    <property type="entry name" value="P-loop_NTPase"/>
</dbReference>
<dbReference type="Proteomes" id="UP000021053">
    <property type="component" value="Unassembled WGS sequence"/>
</dbReference>
<keyword evidence="3" id="KW-1185">Reference proteome</keyword>
<dbReference type="PANTHER" id="PTHR46082:SF6">
    <property type="entry name" value="AAA+ ATPASE DOMAIN-CONTAINING PROTEIN-RELATED"/>
    <property type="match status" value="1"/>
</dbReference>
<feature type="domain" description="TIR" evidence="1">
    <location>
        <begin position="12"/>
        <end position="148"/>
    </location>
</feature>
<dbReference type="PRINTS" id="PR00381">
    <property type="entry name" value="KINESINLIGHT"/>
</dbReference>
<organism evidence="2 3">
    <name type="scientific">Cryptosporangium arvum DSM 44712</name>
    <dbReference type="NCBI Taxonomy" id="927661"/>
    <lineage>
        <taxon>Bacteria</taxon>
        <taxon>Bacillati</taxon>
        <taxon>Actinomycetota</taxon>
        <taxon>Actinomycetes</taxon>
        <taxon>Cryptosporangiales</taxon>
        <taxon>Cryptosporangiaceae</taxon>
        <taxon>Cryptosporangium</taxon>
    </lineage>
</organism>
<dbReference type="OrthoDB" id="580767at2"/>
<dbReference type="HOGENOM" id="CLU_000288_125_8_11"/>
<dbReference type="Pfam" id="PF13676">
    <property type="entry name" value="TIR_2"/>
    <property type="match status" value="1"/>
</dbReference>
<dbReference type="Pfam" id="PF25000">
    <property type="entry name" value="DUF7779"/>
    <property type="match status" value="1"/>
</dbReference>
<dbReference type="Gene3D" id="3.40.50.300">
    <property type="entry name" value="P-loop containing nucleotide triphosphate hydrolases"/>
    <property type="match status" value="1"/>
</dbReference>
<dbReference type="SUPFAM" id="SSF52540">
    <property type="entry name" value="P-loop containing nucleoside triphosphate hydrolases"/>
    <property type="match status" value="1"/>
</dbReference>
<protein>
    <submittedName>
        <fullName evidence="2">NB-ARC domain protein</fullName>
    </submittedName>
</protein>
<dbReference type="InterPro" id="IPR035897">
    <property type="entry name" value="Toll_tir_struct_dom_sf"/>
</dbReference>
<dbReference type="InterPro" id="IPR011990">
    <property type="entry name" value="TPR-like_helical_dom_sf"/>
</dbReference>